<gene>
    <name evidence="6" type="ORF">SAMN05216262_10311</name>
</gene>
<dbReference type="AlphaFoldDB" id="A0A1H7K3S8"/>
<dbReference type="SMART" id="SM00419">
    <property type="entry name" value="HTH_CRP"/>
    <property type="match status" value="1"/>
</dbReference>
<dbReference type="Proteomes" id="UP000199297">
    <property type="component" value="Unassembled WGS sequence"/>
</dbReference>
<organism evidence="6 7">
    <name type="scientific">Colwellia chukchiensis</name>
    <dbReference type="NCBI Taxonomy" id="641665"/>
    <lineage>
        <taxon>Bacteria</taxon>
        <taxon>Pseudomonadati</taxon>
        <taxon>Pseudomonadota</taxon>
        <taxon>Gammaproteobacteria</taxon>
        <taxon>Alteromonadales</taxon>
        <taxon>Colwelliaceae</taxon>
        <taxon>Colwellia</taxon>
    </lineage>
</organism>
<dbReference type="PRINTS" id="PR00034">
    <property type="entry name" value="HTHCRP"/>
</dbReference>
<dbReference type="CDD" id="cd00038">
    <property type="entry name" value="CAP_ED"/>
    <property type="match status" value="1"/>
</dbReference>
<dbReference type="SUPFAM" id="SSF51206">
    <property type="entry name" value="cAMP-binding domain-like"/>
    <property type="match status" value="1"/>
</dbReference>
<dbReference type="PANTHER" id="PTHR24567:SF28">
    <property type="entry name" value="LISTERIOLYSIN REGULATORY PROTEIN"/>
    <property type="match status" value="1"/>
</dbReference>
<dbReference type="PROSITE" id="PS00042">
    <property type="entry name" value="HTH_CRP_1"/>
    <property type="match status" value="1"/>
</dbReference>
<dbReference type="EMBL" id="FOBI01000003">
    <property type="protein sequence ID" value="SEK81469.1"/>
    <property type="molecule type" value="Genomic_DNA"/>
</dbReference>
<dbReference type="RefSeq" id="WP_085284308.1">
    <property type="nucleotide sequence ID" value="NZ_FOBI01000003.1"/>
</dbReference>
<dbReference type="SUPFAM" id="SSF46785">
    <property type="entry name" value="Winged helix' DNA-binding domain"/>
    <property type="match status" value="1"/>
</dbReference>
<dbReference type="Pfam" id="PF00027">
    <property type="entry name" value="cNMP_binding"/>
    <property type="match status" value="1"/>
</dbReference>
<evidence type="ECO:0000259" key="4">
    <source>
        <dbReference type="PROSITE" id="PS50042"/>
    </source>
</evidence>
<dbReference type="InterPro" id="IPR014710">
    <property type="entry name" value="RmlC-like_jellyroll"/>
</dbReference>
<sequence>MALDINKVSIKTSLSSCFGSNINEIESSTDFFNELAEKAEENTVGANEYLFRESDKSDYVYVPVSGAIMLERSTSTGSRQVFSFLFTGNILGISEHAFYSFSAKTLTESTVVKINKKIIISIFDKYPVIAQRYQEMTHHILSLILDQLFIMGQKTAHQRIAHFLLDMEYRIGHGSNRFHLPMSRQDIADYLGMSLETGSRGFSKLKNEGLIQIDSNYQITILERDKLKTYAEG</sequence>
<reference evidence="7" key="1">
    <citation type="submission" date="2016-10" db="EMBL/GenBank/DDBJ databases">
        <authorList>
            <person name="Varghese N."/>
            <person name="Submissions S."/>
        </authorList>
    </citation>
    <scope>NUCLEOTIDE SEQUENCE [LARGE SCALE GENOMIC DNA]</scope>
    <source>
        <strain evidence="7">CGMCC 1.9127</strain>
    </source>
</reference>
<dbReference type="GO" id="GO:0003677">
    <property type="term" value="F:DNA binding"/>
    <property type="evidence" value="ECO:0007669"/>
    <property type="project" value="UniProtKB-KW"/>
</dbReference>
<keyword evidence="7" id="KW-1185">Reference proteome</keyword>
<evidence type="ECO:0000259" key="5">
    <source>
        <dbReference type="PROSITE" id="PS51063"/>
    </source>
</evidence>
<evidence type="ECO:0000256" key="2">
    <source>
        <dbReference type="ARBA" id="ARBA00023125"/>
    </source>
</evidence>
<dbReference type="PROSITE" id="PS51063">
    <property type="entry name" value="HTH_CRP_2"/>
    <property type="match status" value="1"/>
</dbReference>
<dbReference type="InterPro" id="IPR050397">
    <property type="entry name" value="Env_Response_Regulators"/>
</dbReference>
<dbReference type="InterPro" id="IPR036388">
    <property type="entry name" value="WH-like_DNA-bd_sf"/>
</dbReference>
<dbReference type="OrthoDB" id="9126850at2"/>
<feature type="domain" description="HTH crp-type" evidence="5">
    <location>
        <begin position="154"/>
        <end position="225"/>
    </location>
</feature>
<proteinExistence type="predicted"/>
<dbReference type="Gene3D" id="2.60.120.10">
    <property type="entry name" value="Jelly Rolls"/>
    <property type="match status" value="1"/>
</dbReference>
<dbReference type="InterPro" id="IPR018490">
    <property type="entry name" value="cNMP-bd_dom_sf"/>
</dbReference>
<dbReference type="CDD" id="cd00092">
    <property type="entry name" value="HTH_CRP"/>
    <property type="match status" value="1"/>
</dbReference>
<dbReference type="STRING" id="641665.GCA_002104455_02782"/>
<dbReference type="InterPro" id="IPR018335">
    <property type="entry name" value="Tscrpt_reg_HTH_Crp-type_CS"/>
</dbReference>
<dbReference type="GO" id="GO:0005829">
    <property type="term" value="C:cytosol"/>
    <property type="evidence" value="ECO:0007669"/>
    <property type="project" value="TreeGrafter"/>
</dbReference>
<dbReference type="PANTHER" id="PTHR24567">
    <property type="entry name" value="CRP FAMILY TRANSCRIPTIONAL REGULATORY PROTEIN"/>
    <property type="match status" value="1"/>
</dbReference>
<keyword evidence="3" id="KW-0804">Transcription</keyword>
<keyword evidence="1" id="KW-0805">Transcription regulation</keyword>
<dbReference type="InterPro" id="IPR000595">
    <property type="entry name" value="cNMP-bd_dom"/>
</dbReference>
<evidence type="ECO:0000256" key="3">
    <source>
        <dbReference type="ARBA" id="ARBA00023163"/>
    </source>
</evidence>
<evidence type="ECO:0000256" key="1">
    <source>
        <dbReference type="ARBA" id="ARBA00023015"/>
    </source>
</evidence>
<keyword evidence="2" id="KW-0238">DNA-binding</keyword>
<dbReference type="GO" id="GO:0003700">
    <property type="term" value="F:DNA-binding transcription factor activity"/>
    <property type="evidence" value="ECO:0007669"/>
    <property type="project" value="InterPro"/>
</dbReference>
<dbReference type="SMART" id="SM00100">
    <property type="entry name" value="cNMP"/>
    <property type="match status" value="1"/>
</dbReference>
<evidence type="ECO:0000313" key="7">
    <source>
        <dbReference type="Proteomes" id="UP000199297"/>
    </source>
</evidence>
<dbReference type="PROSITE" id="PS50042">
    <property type="entry name" value="CNMP_BINDING_3"/>
    <property type="match status" value="1"/>
</dbReference>
<dbReference type="Pfam" id="PF13545">
    <property type="entry name" value="HTH_Crp_2"/>
    <property type="match status" value="1"/>
</dbReference>
<evidence type="ECO:0000313" key="6">
    <source>
        <dbReference type="EMBL" id="SEK81469.1"/>
    </source>
</evidence>
<dbReference type="InterPro" id="IPR036390">
    <property type="entry name" value="WH_DNA-bd_sf"/>
</dbReference>
<protein>
    <submittedName>
        <fullName evidence="6">Transcriptional regulator, Crp/Fnr family</fullName>
    </submittedName>
</protein>
<dbReference type="InterPro" id="IPR012318">
    <property type="entry name" value="HTH_CRP"/>
</dbReference>
<feature type="domain" description="Cyclic nucleotide-binding" evidence="4">
    <location>
        <begin position="34"/>
        <end position="92"/>
    </location>
</feature>
<accession>A0A1H7K3S8</accession>
<dbReference type="Gene3D" id="1.10.10.10">
    <property type="entry name" value="Winged helix-like DNA-binding domain superfamily/Winged helix DNA-binding domain"/>
    <property type="match status" value="1"/>
</dbReference>
<name>A0A1H7K3S8_9GAMM</name>